<evidence type="ECO:0000313" key="1">
    <source>
        <dbReference type="EMBL" id="PND33821.1"/>
    </source>
</evidence>
<proteinExistence type="predicted"/>
<evidence type="ECO:0000313" key="2">
    <source>
        <dbReference type="Proteomes" id="UP000235994"/>
    </source>
</evidence>
<dbReference type="AlphaFoldDB" id="A0A2N8KK50"/>
<protein>
    <recommendedName>
        <fullName evidence="3">DNA methylase N-4/N-6 domain-containing protein</fullName>
    </recommendedName>
</protein>
<keyword evidence="2" id="KW-1185">Reference proteome</keyword>
<accession>A0A2N8KK50</accession>
<dbReference type="EMBL" id="POQS01000002">
    <property type="protein sequence ID" value="PND33821.1"/>
    <property type="molecule type" value="Genomic_DNA"/>
</dbReference>
<evidence type="ECO:0008006" key="3">
    <source>
        <dbReference type="Google" id="ProtNLM"/>
    </source>
</evidence>
<gene>
    <name evidence="1" type="ORF">C1I89_06030</name>
</gene>
<dbReference type="Proteomes" id="UP000235994">
    <property type="component" value="Unassembled WGS sequence"/>
</dbReference>
<dbReference type="SUPFAM" id="SSF53335">
    <property type="entry name" value="S-adenosyl-L-methionine-dependent methyltransferases"/>
    <property type="match status" value="1"/>
</dbReference>
<reference evidence="1 2" key="1">
    <citation type="submission" date="2018-01" db="EMBL/GenBank/DDBJ databases">
        <title>The draft genome of an aniline degradation strain ANB-1.</title>
        <authorList>
            <person name="Zhang L."/>
            <person name="Jiang J."/>
        </authorList>
    </citation>
    <scope>NUCLEOTIDE SEQUENCE [LARGE SCALE GENOMIC DNA]</scope>
    <source>
        <strain evidence="1 2">ANB-1</strain>
    </source>
</reference>
<comment type="caution">
    <text evidence="1">The sequence shown here is derived from an EMBL/GenBank/DDBJ whole genome shotgun (WGS) entry which is preliminary data.</text>
</comment>
<dbReference type="InterPro" id="IPR029063">
    <property type="entry name" value="SAM-dependent_MTases_sf"/>
</dbReference>
<sequence>MSILSFSDRGPWGKSAWRGNCSGHVYKDLFERFRPGFFIDPMVGSGTSIEVAQEMGIEALGLDLHAGFNILRDSILARAGRQADLCVSHPPYGAMIVYSGNVWGEPHPDDLSRCHGDAEFHEKLQAALMNQRHATKAGGVYGTIIGDWRRNGQYTSYQAECIARMPSDELLAVMIKAQHNTASGRKKYGRLSLPLILHEYILLWKKKERGTFQLLGILANEQAARLRGTWRSVIRNVMTDLGGRAALEEVYAEIARGCPDKIQQNAHWKDKVRQVLNSTGDYTSSQRGVWCFA</sequence>
<organism evidence="1 2">
    <name type="scientific">Achromobacter pulmonis</name>
    <dbReference type="NCBI Taxonomy" id="1389932"/>
    <lineage>
        <taxon>Bacteria</taxon>
        <taxon>Pseudomonadati</taxon>
        <taxon>Pseudomonadota</taxon>
        <taxon>Betaproteobacteria</taxon>
        <taxon>Burkholderiales</taxon>
        <taxon>Alcaligenaceae</taxon>
        <taxon>Achromobacter</taxon>
    </lineage>
</organism>
<name>A0A2N8KK50_9BURK</name>
<dbReference type="Gene3D" id="3.40.50.150">
    <property type="entry name" value="Vaccinia Virus protein VP39"/>
    <property type="match status" value="1"/>
</dbReference>
<dbReference type="RefSeq" id="WP_102771902.1">
    <property type="nucleotide sequence ID" value="NZ_POQS01000002.1"/>
</dbReference>